<sequence length="420" mass="46218">MLHVLPPQSIDAPPPYSRTPSAHSSPSSSATSSLFSVSSDPEDGCIYRYPSKAVSLSFNQVRHDGIRLPAYGREGIVSGEVYLRSTAHVESVTLSLRGEIKTVIEGTCRPTLHSTTVLLDQHNILWSVYAQGHPISLPNLLPFSMVFPKTGKDGETPLPPSFIGAVSEGHVRVRYKVVVTVHRTGWHHSSSVETEVFYLPLPCEGNEFLPSLESSSEEPPVESPFDMRIIKLVTRRIAEGKSELSHVNAHFAYPSLVSLSHTRSIPFNLWLSSSEHPIETLLALAPHISIRLVQTVSVTARGSTVSEENIVAHQTLRTSDMLNKMESRGQVLSFSGNVEIPREIWRSWTVPRAARVSYSLKVSLPSSIEPEVAYIDHKVMVAFVSGSDVAIEHPDAPDLDAMPSPAALLKKHTTYMPMRV</sequence>
<dbReference type="EMBL" id="LN679109">
    <property type="protein sequence ID" value="CEL52706.1"/>
    <property type="molecule type" value="Genomic_DNA"/>
</dbReference>
<name>A0A0B7F3R8_THACB</name>
<dbReference type="OrthoDB" id="3252135at2759"/>
<dbReference type="AlphaFoldDB" id="A0A0B7F3R8"/>
<dbReference type="Gene3D" id="2.60.40.640">
    <property type="match status" value="1"/>
</dbReference>
<dbReference type="InterPro" id="IPR014752">
    <property type="entry name" value="Arrestin-like_C"/>
</dbReference>
<dbReference type="Proteomes" id="UP000059188">
    <property type="component" value="Unassembled WGS sequence"/>
</dbReference>
<gene>
    <name evidence="2" type="ORF">RSOLAG1IB_05912</name>
</gene>
<evidence type="ECO:0008006" key="4">
    <source>
        <dbReference type="Google" id="ProtNLM"/>
    </source>
</evidence>
<reference evidence="2 3" key="1">
    <citation type="submission" date="2014-11" db="EMBL/GenBank/DDBJ databases">
        <authorList>
            <person name="Wibberg Daniel"/>
        </authorList>
    </citation>
    <scope>NUCLEOTIDE SEQUENCE [LARGE SCALE GENOMIC DNA]</scope>
    <source>
        <strain evidence="2">Rhizoctonia solani AG1-IB 7/3/14</strain>
    </source>
</reference>
<evidence type="ECO:0000256" key="1">
    <source>
        <dbReference type="SAM" id="MobiDB-lite"/>
    </source>
</evidence>
<protein>
    <recommendedName>
        <fullName evidence="4">Arrestin-like N-terminal domain-containing protein</fullName>
    </recommendedName>
</protein>
<keyword evidence="3" id="KW-1185">Reference proteome</keyword>
<evidence type="ECO:0000313" key="2">
    <source>
        <dbReference type="EMBL" id="CEL52706.1"/>
    </source>
</evidence>
<organism evidence="2 3">
    <name type="scientific">Thanatephorus cucumeris (strain AG1-IB / isolate 7/3/14)</name>
    <name type="common">Lettuce bottom rot fungus</name>
    <name type="synonym">Rhizoctonia solani</name>
    <dbReference type="NCBI Taxonomy" id="1108050"/>
    <lineage>
        <taxon>Eukaryota</taxon>
        <taxon>Fungi</taxon>
        <taxon>Dikarya</taxon>
        <taxon>Basidiomycota</taxon>
        <taxon>Agaricomycotina</taxon>
        <taxon>Agaricomycetes</taxon>
        <taxon>Cantharellales</taxon>
        <taxon>Ceratobasidiaceae</taxon>
        <taxon>Rhizoctonia</taxon>
        <taxon>Rhizoctonia solani AG-1</taxon>
    </lineage>
</organism>
<evidence type="ECO:0000313" key="3">
    <source>
        <dbReference type="Proteomes" id="UP000059188"/>
    </source>
</evidence>
<accession>A0A0B7F3R8</accession>
<proteinExistence type="predicted"/>
<feature type="region of interest" description="Disordered" evidence="1">
    <location>
        <begin position="1"/>
        <end position="35"/>
    </location>
</feature>
<feature type="compositionally biased region" description="Low complexity" evidence="1">
    <location>
        <begin position="18"/>
        <end position="35"/>
    </location>
</feature>